<evidence type="ECO:0000256" key="18">
    <source>
        <dbReference type="PIRSR" id="PIRSR605478-4"/>
    </source>
</evidence>
<feature type="active site" description="Proton donor" evidence="15">
    <location>
        <position position="408"/>
    </location>
</feature>
<evidence type="ECO:0000256" key="16">
    <source>
        <dbReference type="PIRSR" id="PIRSR605478-2"/>
    </source>
</evidence>
<feature type="binding site" evidence="16">
    <location>
        <position position="516"/>
    </location>
    <ligand>
        <name>substrate</name>
    </ligand>
</feature>
<feature type="binding site" evidence="16">
    <location>
        <position position="354"/>
    </location>
    <ligand>
        <name>substrate</name>
    </ligand>
</feature>
<comment type="cofactor">
    <cofactor evidence="17">
        <name>thiamine diphosphate</name>
        <dbReference type="ChEBI" id="CHEBI:58937"/>
    </cofactor>
    <text evidence="17">Binds 1 thiamine pyrophosphate per subunit. During the reaction, the substrate forms a covalent intermediate with the cofactor.</text>
</comment>
<evidence type="ECO:0000256" key="15">
    <source>
        <dbReference type="PIRSR" id="PIRSR605478-1"/>
    </source>
</evidence>
<dbReference type="EMBL" id="DVFJ01000001">
    <property type="protein sequence ID" value="HIQ70674.1"/>
    <property type="molecule type" value="Genomic_DNA"/>
</dbReference>
<feature type="domain" description="Transketolase-like pyrimidine-binding" evidence="21">
    <location>
        <begin position="351"/>
        <end position="521"/>
    </location>
</feature>
<dbReference type="Gene3D" id="3.40.50.970">
    <property type="match status" value="2"/>
</dbReference>
<feature type="binding site" evidence="18">
    <location>
        <position position="188"/>
    </location>
    <ligand>
        <name>Mg(2+)</name>
        <dbReference type="ChEBI" id="CHEBI:18420"/>
    </ligand>
</feature>
<comment type="caution">
    <text evidence="22">The sequence shown here is derived from an EMBL/GenBank/DDBJ whole genome shotgun (WGS) entry which is preliminary data.</text>
</comment>
<feature type="binding site" evidence="17">
    <location>
        <position position="261"/>
    </location>
    <ligand>
        <name>thiamine diphosphate</name>
        <dbReference type="ChEBI" id="CHEBI:58937"/>
    </ligand>
</feature>
<evidence type="ECO:0000256" key="8">
    <source>
        <dbReference type="ARBA" id="ARBA00022679"/>
    </source>
</evidence>
<dbReference type="InterPro" id="IPR005475">
    <property type="entry name" value="Transketolase-like_Pyr-bd"/>
</dbReference>
<dbReference type="GO" id="GO:0004802">
    <property type="term" value="F:transketolase activity"/>
    <property type="evidence" value="ECO:0007669"/>
    <property type="project" value="UniProtKB-UniRule"/>
</dbReference>
<dbReference type="NCBIfam" id="TIGR00232">
    <property type="entry name" value="tktlase_bact"/>
    <property type="match status" value="1"/>
</dbReference>
<feature type="binding site" evidence="16">
    <location>
        <position position="27"/>
    </location>
    <ligand>
        <name>substrate</name>
    </ligand>
</feature>
<keyword evidence="10 20" id="KW-0106">Calcium</keyword>
<feature type="binding site" evidence="18">
    <location>
        <position position="156"/>
    </location>
    <ligand>
        <name>Mg(2+)</name>
        <dbReference type="ChEBI" id="CHEBI:18420"/>
    </ligand>
</feature>
<dbReference type="InterPro" id="IPR049557">
    <property type="entry name" value="Transketolase_CS"/>
</dbReference>
<gene>
    <name evidence="22" type="primary">tkt</name>
    <name evidence="22" type="ORF">IAB73_00435</name>
</gene>
<feature type="binding site" evidence="16">
    <location>
        <position position="381"/>
    </location>
    <ligand>
        <name>substrate</name>
    </ligand>
</feature>
<dbReference type="EC" id="2.2.1.1" evidence="7 14"/>
<dbReference type="FunFam" id="3.40.50.970:FF:000004">
    <property type="entry name" value="Transketolase"/>
    <property type="match status" value="1"/>
</dbReference>
<evidence type="ECO:0000256" key="19">
    <source>
        <dbReference type="PIRSR" id="PIRSR605478-5"/>
    </source>
</evidence>
<keyword evidence="12 17" id="KW-0786">Thiamine pyrophosphate</keyword>
<dbReference type="CDD" id="cd02012">
    <property type="entry name" value="TPP_TK"/>
    <property type="match status" value="1"/>
</dbReference>
<dbReference type="AlphaFoldDB" id="A0A9D0Z822"/>
<evidence type="ECO:0000256" key="5">
    <source>
        <dbReference type="ARBA" id="ARBA00007131"/>
    </source>
</evidence>
<dbReference type="InterPro" id="IPR005474">
    <property type="entry name" value="Transketolase_N"/>
</dbReference>
<dbReference type="PROSITE" id="PS00801">
    <property type="entry name" value="TRANSKETOLASE_1"/>
    <property type="match status" value="1"/>
</dbReference>
<evidence type="ECO:0000256" key="3">
    <source>
        <dbReference type="ARBA" id="ARBA00001941"/>
    </source>
</evidence>
<feature type="binding site" evidence="16">
    <location>
        <position position="466"/>
    </location>
    <ligand>
        <name>substrate</name>
    </ligand>
</feature>
<feature type="binding site" evidence="16">
    <location>
        <position position="458"/>
    </location>
    <ligand>
        <name>substrate</name>
    </ligand>
</feature>
<feature type="binding site" evidence="17">
    <location>
        <position position="157"/>
    </location>
    <ligand>
        <name>thiamine diphosphate</name>
        <dbReference type="ChEBI" id="CHEBI:58937"/>
    </ligand>
</feature>
<dbReference type="PANTHER" id="PTHR43522">
    <property type="entry name" value="TRANSKETOLASE"/>
    <property type="match status" value="1"/>
</dbReference>
<comment type="subunit">
    <text evidence="6 20">Homodimer.</text>
</comment>
<evidence type="ECO:0000256" key="9">
    <source>
        <dbReference type="ARBA" id="ARBA00022723"/>
    </source>
</evidence>
<feature type="binding site" evidence="16">
    <location>
        <position position="470"/>
    </location>
    <ligand>
        <name>substrate</name>
    </ligand>
</feature>
<dbReference type="InterPro" id="IPR020826">
    <property type="entry name" value="Transketolase_BS"/>
</dbReference>
<dbReference type="GO" id="GO:0006098">
    <property type="term" value="P:pentose-phosphate shunt"/>
    <property type="evidence" value="ECO:0007669"/>
    <property type="project" value="TreeGrafter"/>
</dbReference>
<comment type="cofactor">
    <cofactor evidence="18">
        <name>Mg(2+)</name>
        <dbReference type="ChEBI" id="CHEBI:18420"/>
    </cofactor>
    <text evidence="18">Binds 1 Mg(2+) ion per subunit. Can also utilize other divalent metal cations, such as Ca(2+), Mn(2+) and Co(2+).</text>
</comment>
<dbReference type="InterPro" id="IPR009014">
    <property type="entry name" value="Transketo_C/PFOR_II"/>
</dbReference>
<comment type="catalytic activity">
    <reaction evidence="13 20">
        <text>D-sedoheptulose 7-phosphate + D-glyceraldehyde 3-phosphate = aldehydo-D-ribose 5-phosphate + D-xylulose 5-phosphate</text>
        <dbReference type="Rhea" id="RHEA:10508"/>
        <dbReference type="ChEBI" id="CHEBI:57483"/>
        <dbReference type="ChEBI" id="CHEBI:57737"/>
        <dbReference type="ChEBI" id="CHEBI:58273"/>
        <dbReference type="ChEBI" id="CHEBI:59776"/>
        <dbReference type="EC" id="2.2.1.1"/>
    </reaction>
</comment>
<comment type="cofactor">
    <cofactor evidence="1">
        <name>Ca(2+)</name>
        <dbReference type="ChEBI" id="CHEBI:29108"/>
    </cofactor>
</comment>
<dbReference type="FunFam" id="3.40.50.970:FF:000045">
    <property type="entry name" value="Transketolase"/>
    <property type="match status" value="1"/>
</dbReference>
<feature type="site" description="Important for catalytic activity" evidence="19">
    <location>
        <position position="261"/>
    </location>
</feature>
<evidence type="ECO:0000256" key="14">
    <source>
        <dbReference type="NCBIfam" id="TIGR00232"/>
    </source>
</evidence>
<evidence type="ECO:0000313" key="22">
    <source>
        <dbReference type="EMBL" id="HIQ70674.1"/>
    </source>
</evidence>
<reference evidence="22" key="1">
    <citation type="submission" date="2020-10" db="EMBL/GenBank/DDBJ databases">
        <authorList>
            <person name="Gilroy R."/>
        </authorList>
    </citation>
    <scope>NUCLEOTIDE SEQUENCE</scope>
    <source>
        <strain evidence="22">ChiSxjej2B14-6234</strain>
    </source>
</reference>
<feature type="binding site" evidence="17">
    <location>
        <begin position="115"/>
        <end position="117"/>
    </location>
    <ligand>
        <name>thiamine diphosphate</name>
        <dbReference type="ChEBI" id="CHEBI:58937"/>
    </ligand>
</feature>
<feature type="binding site" evidence="17">
    <location>
        <position position="186"/>
    </location>
    <ligand>
        <name>thiamine diphosphate</name>
        <dbReference type="ChEBI" id="CHEBI:58937"/>
    </ligand>
</feature>
<name>A0A9D0Z822_9FIRM</name>
<evidence type="ECO:0000256" key="20">
    <source>
        <dbReference type="RuleBase" id="RU004996"/>
    </source>
</evidence>
<comment type="similarity">
    <text evidence="5 20">Belongs to the transketolase family.</text>
</comment>
<evidence type="ECO:0000259" key="21">
    <source>
        <dbReference type="SMART" id="SM00861"/>
    </source>
</evidence>
<dbReference type="Pfam" id="PF00456">
    <property type="entry name" value="Transketolase_N"/>
    <property type="match status" value="1"/>
</dbReference>
<comment type="function">
    <text evidence="4 20">Catalyzes the transfer of a two-carbon ketol group from a ketose donor to an aldose acceptor, via a covalent intermediate with the cofactor thiamine pyrophosphate.</text>
</comment>
<feature type="binding site" evidence="17">
    <location>
        <position position="434"/>
    </location>
    <ligand>
        <name>thiamine diphosphate</name>
        <dbReference type="ChEBI" id="CHEBI:58937"/>
    </ligand>
</feature>
<keyword evidence="11 18" id="KW-0460">Magnesium</keyword>
<organism evidence="22 23">
    <name type="scientific">Candidatus Onthenecus intestinigallinarum</name>
    <dbReference type="NCBI Taxonomy" id="2840875"/>
    <lineage>
        <taxon>Bacteria</taxon>
        <taxon>Bacillati</taxon>
        <taxon>Bacillota</taxon>
        <taxon>Clostridia</taxon>
        <taxon>Eubacteriales</taxon>
        <taxon>Candidatus Onthenecus</taxon>
    </lineage>
</organism>
<dbReference type="InterPro" id="IPR005478">
    <property type="entry name" value="Transketolase_bac-like"/>
</dbReference>
<dbReference type="FunFam" id="3.40.50.920:FF:000003">
    <property type="entry name" value="Transketolase"/>
    <property type="match status" value="1"/>
</dbReference>
<evidence type="ECO:0000256" key="6">
    <source>
        <dbReference type="ARBA" id="ARBA00011738"/>
    </source>
</evidence>
<evidence type="ECO:0000256" key="7">
    <source>
        <dbReference type="ARBA" id="ARBA00013152"/>
    </source>
</evidence>
<feature type="binding site" evidence="17">
    <location>
        <position position="67"/>
    </location>
    <ligand>
        <name>thiamine diphosphate</name>
        <dbReference type="ChEBI" id="CHEBI:58937"/>
    </ligand>
</feature>
<feature type="site" description="Important for catalytic activity" evidence="19">
    <location>
        <position position="27"/>
    </location>
</feature>
<evidence type="ECO:0000313" key="23">
    <source>
        <dbReference type="Proteomes" id="UP000886887"/>
    </source>
</evidence>
<sequence length="659" mass="70594">MNQLDTRCINTIRVLAADAVQKANSGHPGAPMGMAPMAYALWQKEMRHSPRNPKWVNRDRFVLSSGHASALLYTLLHLYGYGLTMDDLKAFRQWGSKTPGHPEYGHTVGVETTTGPLGQGVANAVGFAMAEAHLAAKFNRPGFPIVDHYTYAICGDGCMMEGISSEAASLAGTLGLGKLILLYDDNDISIEGNTNIAMREDVPARFAAYGWHVQKVQDGNDADQIAAAVEAAKQDLRPSLIVVPTTIGYGCPAKAGKASAHGEPLGAENLAATKAFLGMSEESFHVDAEVYAHAAEKVEAGAADEQAWNDLFARYAQAYPDLAKEWDLWHADKLPFDFESDADLWSFDGPAATRATSGTVLNKLAKRVPNFFGGSADLAPSNKSDIKGAGDFSKENYAGGNLHFGVREHAMAAICNAIALHGGLRAYAATFFVFSDYMKNAMRLSALMKLPVTYILTHDSIGVGEDGPTHEPIEQLAGLRATPDLLVFRPADGKETTAGWEVALTSGLPTCLVLTRQNLPQYEGSGTAALKGGYVLCDSDKPTPDAILLASGSEVEQAMGAQKLLKEQGVDARVVSMPCMELFDKQDAAYRESVLPAAVRARVAVEAGATMPWYKYVGLDGAVIGLDHYGASAPAKLLFEQFGFTAQHVCEETLRVLGK</sequence>
<evidence type="ECO:0000256" key="11">
    <source>
        <dbReference type="ARBA" id="ARBA00022842"/>
    </source>
</evidence>
<reference evidence="22" key="2">
    <citation type="journal article" date="2021" name="PeerJ">
        <title>Extensive microbial diversity within the chicken gut microbiome revealed by metagenomics and culture.</title>
        <authorList>
            <person name="Gilroy R."/>
            <person name="Ravi A."/>
            <person name="Getino M."/>
            <person name="Pursley I."/>
            <person name="Horton D.L."/>
            <person name="Alikhan N.F."/>
            <person name="Baker D."/>
            <person name="Gharbi K."/>
            <person name="Hall N."/>
            <person name="Watson M."/>
            <person name="Adriaenssens E.M."/>
            <person name="Foster-Nyarko E."/>
            <person name="Jarju S."/>
            <person name="Secka A."/>
            <person name="Antonio M."/>
            <person name="Oren A."/>
            <person name="Chaudhuri R.R."/>
            <person name="La Ragione R."/>
            <person name="Hildebrand F."/>
            <person name="Pallen M.J."/>
        </authorList>
    </citation>
    <scope>NUCLEOTIDE SEQUENCE</scope>
    <source>
        <strain evidence="22">ChiSxjej2B14-6234</strain>
    </source>
</reference>
<dbReference type="Gene3D" id="3.40.50.920">
    <property type="match status" value="1"/>
</dbReference>
<proteinExistence type="inferred from homology"/>
<accession>A0A9D0Z822</accession>
<keyword evidence="8 20" id="KW-0808">Transferase</keyword>
<comment type="cofactor">
    <cofactor evidence="3">
        <name>Co(2+)</name>
        <dbReference type="ChEBI" id="CHEBI:48828"/>
    </cofactor>
</comment>
<dbReference type="Pfam" id="PF02779">
    <property type="entry name" value="Transket_pyr"/>
    <property type="match status" value="1"/>
</dbReference>
<dbReference type="GO" id="GO:0046872">
    <property type="term" value="F:metal ion binding"/>
    <property type="evidence" value="ECO:0007669"/>
    <property type="project" value="UniProtKB-KW"/>
</dbReference>
<comment type="cofactor">
    <cofactor evidence="2">
        <name>Mn(2+)</name>
        <dbReference type="ChEBI" id="CHEBI:29035"/>
    </cofactor>
</comment>
<dbReference type="GO" id="GO:0005829">
    <property type="term" value="C:cytosol"/>
    <property type="evidence" value="ECO:0007669"/>
    <property type="project" value="TreeGrafter"/>
</dbReference>
<dbReference type="Pfam" id="PF22613">
    <property type="entry name" value="Transketolase_C_1"/>
    <property type="match status" value="1"/>
</dbReference>
<dbReference type="PROSITE" id="PS00802">
    <property type="entry name" value="TRANSKETOLASE_2"/>
    <property type="match status" value="1"/>
</dbReference>
<protein>
    <recommendedName>
        <fullName evidence="7 14">Transketolase</fullName>
        <ecNumber evidence="7 14">2.2.1.1</ecNumber>
    </recommendedName>
</protein>
<evidence type="ECO:0000256" key="2">
    <source>
        <dbReference type="ARBA" id="ARBA00001936"/>
    </source>
</evidence>
<dbReference type="PANTHER" id="PTHR43522:SF2">
    <property type="entry name" value="TRANSKETOLASE 1-RELATED"/>
    <property type="match status" value="1"/>
</dbReference>
<feature type="binding site" evidence="18">
    <location>
        <position position="186"/>
    </location>
    <ligand>
        <name>Mg(2+)</name>
        <dbReference type="ChEBI" id="CHEBI:18420"/>
    </ligand>
</feature>
<dbReference type="Proteomes" id="UP000886887">
    <property type="component" value="Unassembled WGS sequence"/>
</dbReference>
<dbReference type="InterPro" id="IPR033247">
    <property type="entry name" value="Transketolase_fam"/>
</dbReference>
<dbReference type="InterPro" id="IPR029061">
    <property type="entry name" value="THDP-binding"/>
</dbReference>
<dbReference type="CDD" id="cd07033">
    <property type="entry name" value="TPP_PYR_DXS_TK_like"/>
    <property type="match status" value="1"/>
</dbReference>
<keyword evidence="9 18" id="KW-0479">Metal-binding</keyword>
<comment type="cofactor">
    <cofactor evidence="20">
        <name>Mg(2+)</name>
        <dbReference type="ChEBI" id="CHEBI:18420"/>
    </cofactor>
    <cofactor evidence="20">
        <name>Ca(2+)</name>
        <dbReference type="ChEBI" id="CHEBI:29108"/>
    </cofactor>
    <cofactor evidence="20">
        <name>Mn(2+)</name>
        <dbReference type="ChEBI" id="CHEBI:29035"/>
    </cofactor>
    <cofactor evidence="20">
        <name>Co(2+)</name>
        <dbReference type="ChEBI" id="CHEBI:48828"/>
    </cofactor>
    <text evidence="20">Binds 1 Mg(2+) ion per subunit. Can also utilize other divalent metal cations, such as Ca(2+), Mn(2+) and Co(2+).</text>
</comment>
<dbReference type="SMART" id="SM00861">
    <property type="entry name" value="Transket_pyr"/>
    <property type="match status" value="1"/>
</dbReference>
<evidence type="ECO:0000256" key="1">
    <source>
        <dbReference type="ARBA" id="ARBA00001913"/>
    </source>
</evidence>
<evidence type="ECO:0000256" key="17">
    <source>
        <dbReference type="PIRSR" id="PIRSR605478-3"/>
    </source>
</evidence>
<evidence type="ECO:0000256" key="10">
    <source>
        <dbReference type="ARBA" id="ARBA00022837"/>
    </source>
</evidence>
<feature type="binding site" evidence="16">
    <location>
        <position position="261"/>
    </location>
    <ligand>
        <name>substrate</name>
    </ligand>
</feature>
<dbReference type="SUPFAM" id="SSF52518">
    <property type="entry name" value="Thiamin diphosphate-binding fold (THDP-binding)"/>
    <property type="match status" value="2"/>
</dbReference>
<evidence type="ECO:0000256" key="13">
    <source>
        <dbReference type="ARBA" id="ARBA00049473"/>
    </source>
</evidence>
<dbReference type="InterPro" id="IPR055152">
    <property type="entry name" value="Transketolase-like_C_2"/>
</dbReference>
<dbReference type="SUPFAM" id="SSF52922">
    <property type="entry name" value="TK C-terminal domain-like"/>
    <property type="match status" value="1"/>
</dbReference>
<evidence type="ECO:0000256" key="12">
    <source>
        <dbReference type="ARBA" id="ARBA00023052"/>
    </source>
</evidence>
<evidence type="ECO:0000256" key="4">
    <source>
        <dbReference type="ARBA" id="ARBA00002931"/>
    </source>
</evidence>